<sequence>MRTENIRSRKSFHGLLSLTLSQILPTMLESFRQMPLDTALWHFWMFRQQVLANRVQAEAHQHSSSFCYWCAAV</sequence>
<accession>A0A3P6TZ23</accession>
<gene>
    <name evidence="1" type="ORF">CGOC_LOCUS6751</name>
</gene>
<organism evidence="1 2">
    <name type="scientific">Cylicostephanus goldi</name>
    <name type="common">Nematode worm</name>
    <dbReference type="NCBI Taxonomy" id="71465"/>
    <lineage>
        <taxon>Eukaryota</taxon>
        <taxon>Metazoa</taxon>
        <taxon>Ecdysozoa</taxon>
        <taxon>Nematoda</taxon>
        <taxon>Chromadorea</taxon>
        <taxon>Rhabditida</taxon>
        <taxon>Rhabditina</taxon>
        <taxon>Rhabditomorpha</taxon>
        <taxon>Strongyloidea</taxon>
        <taxon>Strongylidae</taxon>
        <taxon>Cylicostephanus</taxon>
    </lineage>
</organism>
<dbReference type="Proteomes" id="UP000271889">
    <property type="component" value="Unassembled WGS sequence"/>
</dbReference>
<proteinExistence type="predicted"/>
<protein>
    <submittedName>
        <fullName evidence="1">Uncharacterized protein</fullName>
    </submittedName>
</protein>
<dbReference type="AlphaFoldDB" id="A0A3P6TZ23"/>
<evidence type="ECO:0000313" key="2">
    <source>
        <dbReference type="Proteomes" id="UP000271889"/>
    </source>
</evidence>
<evidence type="ECO:0000313" key="1">
    <source>
        <dbReference type="EMBL" id="VDK71648.1"/>
    </source>
</evidence>
<keyword evidence="2" id="KW-1185">Reference proteome</keyword>
<reference evidence="1 2" key="1">
    <citation type="submission" date="2018-11" db="EMBL/GenBank/DDBJ databases">
        <authorList>
            <consortium name="Pathogen Informatics"/>
        </authorList>
    </citation>
    <scope>NUCLEOTIDE SEQUENCE [LARGE SCALE GENOMIC DNA]</scope>
</reference>
<name>A0A3P6TZ23_CYLGO</name>
<dbReference type="EMBL" id="UYRV01022500">
    <property type="protein sequence ID" value="VDK71648.1"/>
    <property type="molecule type" value="Genomic_DNA"/>
</dbReference>